<dbReference type="Pfam" id="PF00852">
    <property type="entry name" value="Glyco_transf_10"/>
    <property type="match status" value="1"/>
</dbReference>
<dbReference type="InterPro" id="IPR038577">
    <property type="entry name" value="GT10-like_C_sf"/>
</dbReference>
<organism evidence="5 6">
    <name type="scientific">Thalassobacterium sedimentorum</name>
    <dbReference type="NCBI Taxonomy" id="3041258"/>
    <lineage>
        <taxon>Bacteria</taxon>
        <taxon>Pseudomonadati</taxon>
        <taxon>Verrucomicrobiota</taxon>
        <taxon>Opitutia</taxon>
        <taxon>Puniceicoccales</taxon>
        <taxon>Coraliomargaritaceae</taxon>
        <taxon>Thalassobacterium</taxon>
    </lineage>
</organism>
<proteinExistence type="inferred from homology"/>
<evidence type="ECO:0000313" key="5">
    <source>
        <dbReference type="EMBL" id="MDQ8195148.1"/>
    </source>
</evidence>
<reference evidence="5 6" key="1">
    <citation type="submission" date="2023-04" db="EMBL/GenBank/DDBJ databases">
        <title>A novel bacteria isolated from coastal sediment.</title>
        <authorList>
            <person name="Liu X.-J."/>
            <person name="Du Z.-J."/>
        </authorList>
    </citation>
    <scope>NUCLEOTIDE SEQUENCE [LARGE SCALE GENOMIC DNA]</scope>
    <source>
        <strain evidence="5 6">SDUM461004</strain>
    </source>
</reference>
<evidence type="ECO:0000256" key="1">
    <source>
        <dbReference type="ARBA" id="ARBA00008919"/>
    </source>
</evidence>
<evidence type="ECO:0000259" key="4">
    <source>
        <dbReference type="Pfam" id="PF00852"/>
    </source>
</evidence>
<sequence length="340" mass="38904">MKHVRLYLPWNDSSKPSLLRQTPQGLGKWNEVQFHINQNDGPCDFVVVFAGHYSKIEAPVAPANTLFIAGEPPAIKRYTEAYLAQFHSVICSDLSVAHPNKHITQQGHPWFCGLQFQADGTKVPVKSYDDFVKDTHIPKTKLLSVVCSDKQKKEGHKKRYDFVNQLKEAFGDEMDLYGTGQNPIADKSDALRPYQYHIAIENSCAPDYWTEKLSDCYLEGTFPFYSGCPNIEKYFDSGAYKRIDMNDPEAAIHTIRTSIQAQQYQRAIPALSKAKEQVLNQYNFFNVITEHIKQQAPLETPTLQVFSAYPEKWFKKGLWYRLRFLISQKALKNSAANTHT</sequence>
<dbReference type="EMBL" id="JARXIC010000018">
    <property type="protein sequence ID" value="MDQ8195148.1"/>
    <property type="molecule type" value="Genomic_DNA"/>
</dbReference>
<name>A0ABU1AK40_9BACT</name>
<dbReference type="InterPro" id="IPR001503">
    <property type="entry name" value="Glyco_trans_10"/>
</dbReference>
<dbReference type="Gene3D" id="3.40.50.11660">
    <property type="entry name" value="Glycosyl transferase family 10, C-terminal domain"/>
    <property type="match status" value="1"/>
</dbReference>
<gene>
    <name evidence="5" type="ORF">QEH59_11980</name>
</gene>
<protein>
    <submittedName>
        <fullName evidence="5">Glycosyltransferase family 10</fullName>
    </submittedName>
</protein>
<accession>A0ABU1AK40</accession>
<comment type="caution">
    <text evidence="5">The sequence shown here is derived from an EMBL/GenBank/DDBJ whole genome shotgun (WGS) entry which is preliminary data.</text>
</comment>
<comment type="similarity">
    <text evidence="1">Belongs to the glycosyltransferase 10 family.</text>
</comment>
<evidence type="ECO:0000256" key="2">
    <source>
        <dbReference type="ARBA" id="ARBA00022676"/>
    </source>
</evidence>
<keyword evidence="3" id="KW-0808">Transferase</keyword>
<keyword evidence="6" id="KW-1185">Reference proteome</keyword>
<keyword evidence="2" id="KW-0328">Glycosyltransferase</keyword>
<dbReference type="SUPFAM" id="SSF53756">
    <property type="entry name" value="UDP-Glycosyltransferase/glycogen phosphorylase"/>
    <property type="match status" value="1"/>
</dbReference>
<feature type="domain" description="Fucosyltransferase C-terminal" evidence="4">
    <location>
        <begin position="139"/>
        <end position="243"/>
    </location>
</feature>
<evidence type="ECO:0000313" key="6">
    <source>
        <dbReference type="Proteomes" id="UP001243717"/>
    </source>
</evidence>
<dbReference type="InterPro" id="IPR055270">
    <property type="entry name" value="Glyco_tran_10_C"/>
</dbReference>
<dbReference type="PANTHER" id="PTHR11929">
    <property type="entry name" value="ALPHA- 1,3 -FUCOSYLTRANSFERASE"/>
    <property type="match status" value="1"/>
</dbReference>
<dbReference type="Proteomes" id="UP001243717">
    <property type="component" value="Unassembled WGS sequence"/>
</dbReference>
<evidence type="ECO:0000256" key="3">
    <source>
        <dbReference type="ARBA" id="ARBA00022679"/>
    </source>
</evidence>
<dbReference type="PANTHER" id="PTHR11929:SF194">
    <property type="entry name" value="ALPHA-(1,3)-FUCOSYLTRANSFERASE 10"/>
    <property type="match status" value="1"/>
</dbReference>
<dbReference type="RefSeq" id="WP_308985607.1">
    <property type="nucleotide sequence ID" value="NZ_JARXIC010000018.1"/>
</dbReference>